<proteinExistence type="predicted"/>
<dbReference type="Proteomes" id="UP000274822">
    <property type="component" value="Unassembled WGS sequence"/>
</dbReference>
<comment type="caution">
    <text evidence="2">The sequence shown here is derived from an EMBL/GenBank/DDBJ whole genome shotgun (WGS) entry which is preliminary data.</text>
</comment>
<evidence type="ECO:0000256" key="1">
    <source>
        <dbReference type="SAM" id="MobiDB-lite"/>
    </source>
</evidence>
<reference evidence="2 3" key="1">
    <citation type="journal article" date="2018" name="New Phytol.">
        <title>Phylogenomics of Endogonaceae and evolution of mycorrhizas within Mucoromycota.</title>
        <authorList>
            <person name="Chang Y."/>
            <person name="Desiro A."/>
            <person name="Na H."/>
            <person name="Sandor L."/>
            <person name="Lipzen A."/>
            <person name="Clum A."/>
            <person name="Barry K."/>
            <person name="Grigoriev I.V."/>
            <person name="Martin F.M."/>
            <person name="Stajich J.E."/>
            <person name="Smith M.E."/>
            <person name="Bonito G."/>
            <person name="Spatafora J.W."/>
        </authorList>
    </citation>
    <scope>NUCLEOTIDE SEQUENCE [LARGE SCALE GENOMIC DNA]</scope>
    <source>
        <strain evidence="2 3">AD002</strain>
    </source>
</reference>
<name>A0A433Q991_9FUNG</name>
<protein>
    <submittedName>
        <fullName evidence="2">Uncharacterized protein</fullName>
    </submittedName>
</protein>
<evidence type="ECO:0000313" key="2">
    <source>
        <dbReference type="EMBL" id="RUS26353.1"/>
    </source>
</evidence>
<dbReference type="EMBL" id="RBNJ01010641">
    <property type="protein sequence ID" value="RUS26353.1"/>
    <property type="molecule type" value="Genomic_DNA"/>
</dbReference>
<accession>A0A433Q991</accession>
<feature type="region of interest" description="Disordered" evidence="1">
    <location>
        <begin position="33"/>
        <end position="88"/>
    </location>
</feature>
<gene>
    <name evidence="2" type="ORF">BC938DRAFT_470880</name>
</gene>
<dbReference type="AlphaFoldDB" id="A0A433Q991"/>
<keyword evidence="3" id="KW-1185">Reference proteome</keyword>
<sequence length="88" mass="9498">MTSVAVWAAFCKRNDFGKKGTVTDLVKQETPLLSQQLPLRSPNTSTMTNKRKSAKESSPIFAEEHPSTVPGIPKPSNGHPAHVGEVSL</sequence>
<evidence type="ECO:0000313" key="3">
    <source>
        <dbReference type="Proteomes" id="UP000274822"/>
    </source>
</evidence>
<organism evidence="2 3">
    <name type="scientific">Jimgerdemannia flammicorona</name>
    <dbReference type="NCBI Taxonomy" id="994334"/>
    <lineage>
        <taxon>Eukaryota</taxon>
        <taxon>Fungi</taxon>
        <taxon>Fungi incertae sedis</taxon>
        <taxon>Mucoromycota</taxon>
        <taxon>Mucoromycotina</taxon>
        <taxon>Endogonomycetes</taxon>
        <taxon>Endogonales</taxon>
        <taxon>Endogonaceae</taxon>
        <taxon>Jimgerdemannia</taxon>
    </lineage>
</organism>
<feature type="compositionally biased region" description="Low complexity" evidence="1">
    <location>
        <begin position="33"/>
        <end position="42"/>
    </location>
</feature>